<dbReference type="Proteomes" id="UP001497527">
    <property type="component" value="Unassembled WGS sequence"/>
</dbReference>
<accession>A0ABM9P8V8</accession>
<dbReference type="EMBL" id="CAXJIO010000010">
    <property type="protein sequence ID" value="CAL2102001.1"/>
    <property type="molecule type" value="Genomic_DNA"/>
</dbReference>
<comment type="caution">
    <text evidence="1">The sequence shown here is derived from an EMBL/GenBank/DDBJ whole genome shotgun (WGS) entry which is preliminary data.</text>
</comment>
<name>A0ABM9P8V8_9FLAO</name>
<proteinExistence type="predicted"/>
<sequence length="100" mass="11817">MELKEKQSFAFFNRFTNWLSAEFDLLLQEQLKNELIIYYPNGSIVIKHHNNSQTLTMSVKNKIEKDCIRIADNVLNSYSFLQSSIHLFHEPQLESKHINC</sequence>
<evidence type="ECO:0000313" key="2">
    <source>
        <dbReference type="Proteomes" id="UP001497527"/>
    </source>
</evidence>
<evidence type="ECO:0000313" key="1">
    <source>
        <dbReference type="EMBL" id="CAL2102001.1"/>
    </source>
</evidence>
<gene>
    <name evidence="1" type="ORF">T190423A01A_10564</name>
</gene>
<reference evidence="1 2" key="1">
    <citation type="submission" date="2024-05" db="EMBL/GenBank/DDBJ databases">
        <authorList>
            <person name="Duchaud E."/>
        </authorList>
    </citation>
    <scope>NUCLEOTIDE SEQUENCE [LARGE SCALE GENOMIC DNA]</scope>
    <source>
        <strain evidence="1">Ena-SAMPLE-TAB-13-05-2024-13:56:06:370-140308</strain>
    </source>
</reference>
<keyword evidence="2" id="KW-1185">Reference proteome</keyword>
<protein>
    <submittedName>
        <fullName evidence="1">Uncharacterized protein</fullName>
    </submittedName>
</protein>
<organism evidence="1 2">
    <name type="scientific">Tenacibaculum polynesiense</name>
    <dbReference type="NCBI Taxonomy" id="3137857"/>
    <lineage>
        <taxon>Bacteria</taxon>
        <taxon>Pseudomonadati</taxon>
        <taxon>Bacteroidota</taxon>
        <taxon>Flavobacteriia</taxon>
        <taxon>Flavobacteriales</taxon>
        <taxon>Flavobacteriaceae</taxon>
        <taxon>Tenacibaculum</taxon>
    </lineage>
</organism>